<keyword evidence="2 5" id="KW-0812">Transmembrane</keyword>
<dbReference type="PANTHER" id="PTHR11785">
    <property type="entry name" value="AMINO ACID TRANSPORTER"/>
    <property type="match status" value="1"/>
</dbReference>
<evidence type="ECO:0000256" key="2">
    <source>
        <dbReference type="ARBA" id="ARBA00022692"/>
    </source>
</evidence>
<evidence type="ECO:0000256" key="1">
    <source>
        <dbReference type="ARBA" id="ARBA00004141"/>
    </source>
</evidence>
<feature type="transmembrane region" description="Helical" evidence="5">
    <location>
        <begin position="133"/>
        <end position="153"/>
    </location>
</feature>
<protein>
    <submittedName>
        <fullName evidence="6">Amino acid permease</fullName>
    </submittedName>
</protein>
<keyword evidence="4 5" id="KW-0472">Membrane</keyword>
<evidence type="ECO:0000313" key="6">
    <source>
        <dbReference type="EMBL" id="MXR56946.1"/>
    </source>
</evidence>
<dbReference type="AlphaFoldDB" id="A0AAW9XC27"/>
<evidence type="ECO:0000313" key="7">
    <source>
        <dbReference type="Proteomes" id="UP001193441"/>
    </source>
</evidence>
<feature type="transmembrane region" description="Helical" evidence="5">
    <location>
        <begin position="460"/>
        <end position="485"/>
    </location>
</feature>
<dbReference type="InterPro" id="IPR050598">
    <property type="entry name" value="AminoAcid_Transporter"/>
</dbReference>
<feature type="transmembrane region" description="Helical" evidence="5">
    <location>
        <begin position="204"/>
        <end position="227"/>
    </location>
</feature>
<feature type="transmembrane region" description="Helical" evidence="5">
    <location>
        <begin position="415"/>
        <end position="440"/>
    </location>
</feature>
<comment type="caution">
    <text evidence="6">The sequence shown here is derived from an EMBL/GenBank/DDBJ whole genome shotgun (WGS) entry which is preliminary data.</text>
</comment>
<evidence type="ECO:0000256" key="3">
    <source>
        <dbReference type="ARBA" id="ARBA00022989"/>
    </source>
</evidence>
<dbReference type="Proteomes" id="UP001193441">
    <property type="component" value="Unassembled WGS sequence"/>
</dbReference>
<feature type="transmembrane region" description="Helical" evidence="5">
    <location>
        <begin position="89"/>
        <end position="113"/>
    </location>
</feature>
<feature type="transmembrane region" description="Helical" evidence="5">
    <location>
        <begin position="239"/>
        <end position="262"/>
    </location>
</feature>
<dbReference type="PIRSF" id="PIRSF006060">
    <property type="entry name" value="AA_transporter"/>
    <property type="match status" value="1"/>
</dbReference>
<feature type="transmembrane region" description="Helical" evidence="5">
    <location>
        <begin position="9"/>
        <end position="29"/>
    </location>
</feature>
<dbReference type="Gene3D" id="1.20.1740.10">
    <property type="entry name" value="Amino acid/polyamine transporter I"/>
    <property type="match status" value="1"/>
</dbReference>
<feature type="transmembrane region" description="Helical" evidence="5">
    <location>
        <begin position="282"/>
        <end position="300"/>
    </location>
</feature>
<reference evidence="6" key="1">
    <citation type="submission" date="2018-07" db="EMBL/GenBank/DDBJ databases">
        <title>Genetic characterization of Mycoplasma hyopneumoniae, M. hyorhinis and M. flocculare isolates through whole genome sequencing analysis: comparative analysis of sequence types and putative genes involved in virulence.</title>
        <authorList>
            <person name="Fourour S."/>
            <person name="Lucas P."/>
            <person name="Touzain F."/>
            <person name="Tocqueville V."/>
            <person name="Kempf I."/>
            <person name="Marois-Crehan C."/>
        </authorList>
    </citation>
    <scope>NUCLEOTIDE SEQUENCE</scope>
    <source>
        <strain evidence="6">MF22</strain>
    </source>
</reference>
<name>A0AAW9XC27_MESFC</name>
<feature type="transmembrane region" description="Helical" evidence="5">
    <location>
        <begin position="378"/>
        <end position="399"/>
    </location>
</feature>
<accession>A0AAW9XC27</accession>
<dbReference type="GO" id="GO:0016020">
    <property type="term" value="C:membrane"/>
    <property type="evidence" value="ECO:0007669"/>
    <property type="project" value="UniProtKB-SubCell"/>
</dbReference>
<feature type="transmembrane region" description="Helical" evidence="5">
    <location>
        <begin position="44"/>
        <end position="68"/>
    </location>
</feature>
<sequence length="524" mass="58077">MLIKSSRKLGFFAALSMLVGSVVGIGIFFKNNSVANITEHNGYAWLFAWIIGGLISLFAAINFSEISFLKQTKLNGLANWAYQSAGKKAGYLVLFSYSFYYLGILALILGIFSSEITVWFIQTASGSEIFLPFYLHLLIGAVFVVFFTTLNYISVKVSGYFALVSTILKFIPLVFAVFAGILFPNTYNAAGSNTFLNPEKSFNFSKLILALPAVLFAYDSFLSVGSIHNKVENATKRVPLIITVGMIIIVIVYTLIGLSSALHNKGTINDLIQDVFPKSAERSISIFVAFFLLVSTYGVTNSLNAAFVNQITDLVKLNAIVGSASLKKKFNVEKVTIFYLFSILFFWSLIVYIPSIAIPFPKSDNSGHGFGTDVLVDAMSNFPSLIFFGVYMTIIIAYSRKKNQLVDKSKQINKYLFWIAAVISSVLIFTTIIAFIYTQIQAVANDINSSSGAGLFAANGLILTNLGNFLIFIFHLFIFIAFSFINSYLIKIVDKIDIFNNFEQREIEISEIMLDEISNSKLNN</sequence>
<dbReference type="EMBL" id="QQRD01000011">
    <property type="protein sequence ID" value="MXR56946.1"/>
    <property type="molecule type" value="Genomic_DNA"/>
</dbReference>
<organism evidence="6 7">
    <name type="scientific">Mesomycoplasma flocculare</name>
    <name type="common">Mycoplasma flocculare</name>
    <dbReference type="NCBI Taxonomy" id="2128"/>
    <lineage>
        <taxon>Bacteria</taxon>
        <taxon>Bacillati</taxon>
        <taxon>Mycoplasmatota</taxon>
        <taxon>Mycoplasmoidales</taxon>
        <taxon>Metamycoplasmataceae</taxon>
        <taxon>Mesomycoplasma</taxon>
    </lineage>
</organism>
<gene>
    <name evidence="6" type="ORF">DR094_02975</name>
</gene>
<proteinExistence type="predicted"/>
<dbReference type="GO" id="GO:0015179">
    <property type="term" value="F:L-amino acid transmembrane transporter activity"/>
    <property type="evidence" value="ECO:0007669"/>
    <property type="project" value="TreeGrafter"/>
</dbReference>
<dbReference type="Pfam" id="PF13520">
    <property type="entry name" value="AA_permease_2"/>
    <property type="match status" value="1"/>
</dbReference>
<feature type="transmembrane region" description="Helical" evidence="5">
    <location>
        <begin position="337"/>
        <end position="358"/>
    </location>
</feature>
<dbReference type="InterPro" id="IPR002293">
    <property type="entry name" value="AA/rel_permease1"/>
</dbReference>
<evidence type="ECO:0000256" key="5">
    <source>
        <dbReference type="SAM" id="Phobius"/>
    </source>
</evidence>
<evidence type="ECO:0000256" key="4">
    <source>
        <dbReference type="ARBA" id="ARBA00023136"/>
    </source>
</evidence>
<feature type="transmembrane region" description="Helical" evidence="5">
    <location>
        <begin position="160"/>
        <end position="184"/>
    </location>
</feature>
<keyword evidence="3 5" id="KW-1133">Transmembrane helix</keyword>
<comment type="subcellular location">
    <subcellularLocation>
        <location evidence="1">Membrane</location>
        <topology evidence="1">Multi-pass membrane protein</topology>
    </subcellularLocation>
</comment>
<dbReference type="RefSeq" id="WP_160584054.1">
    <property type="nucleotide sequence ID" value="NZ_QQRD01000011.1"/>
</dbReference>
<dbReference type="PANTHER" id="PTHR11785:SF512">
    <property type="entry name" value="SOBREMESA, ISOFORM B"/>
    <property type="match status" value="1"/>
</dbReference>